<proteinExistence type="predicted"/>
<evidence type="ECO:0000313" key="2">
    <source>
        <dbReference type="Proteomes" id="UP001139290"/>
    </source>
</evidence>
<name>A0ABT1BG38_9ENTR</name>
<organism evidence="1 2">
    <name type="scientific">Citrobacter meridianamericanus</name>
    <dbReference type="NCBI Taxonomy" id="2894201"/>
    <lineage>
        <taxon>Bacteria</taxon>
        <taxon>Pseudomonadati</taxon>
        <taxon>Pseudomonadota</taxon>
        <taxon>Gammaproteobacteria</taxon>
        <taxon>Enterobacterales</taxon>
        <taxon>Enterobacteriaceae</taxon>
        <taxon>Citrobacter</taxon>
    </lineage>
</organism>
<comment type="caution">
    <text evidence="1">The sequence shown here is derived from an EMBL/GenBank/DDBJ whole genome shotgun (WGS) entry which is preliminary data.</text>
</comment>
<keyword evidence="2" id="KW-1185">Reference proteome</keyword>
<reference evidence="1" key="1">
    <citation type="submission" date="2021-11" db="EMBL/GenBank/DDBJ databases">
        <title>Citrobacter meridianamericanus sp. nov. isolated from soil.</title>
        <authorList>
            <person name="Furlan J.P.R."/>
            <person name="Stehling E.G."/>
        </authorList>
    </citation>
    <scope>NUCLEOTIDE SEQUENCE</scope>
    <source>
        <strain evidence="1">BR102</strain>
    </source>
</reference>
<protein>
    <submittedName>
        <fullName evidence="1">Theronine dehydrogenase</fullName>
    </submittedName>
</protein>
<evidence type="ECO:0000313" key="1">
    <source>
        <dbReference type="EMBL" id="MCO5784203.1"/>
    </source>
</evidence>
<accession>A0ABT1BG38</accession>
<dbReference type="Proteomes" id="UP001139290">
    <property type="component" value="Unassembled WGS sequence"/>
</dbReference>
<sequence>MKWRYSLRWRLPRTPCPGPQELASEVVEAGKPAPESVLSRWVPGAGYAVCVDFLDERQVKRRSDERKAAARRRNLERRVNRIAPLFADEFIRRELDARPAYFQGKTMNMPPKGGESC</sequence>
<dbReference type="EMBL" id="JAJJVQ010000011">
    <property type="protein sequence ID" value="MCO5784203.1"/>
    <property type="molecule type" value="Genomic_DNA"/>
</dbReference>
<gene>
    <name evidence="1" type="ORF">LOD26_23215</name>
</gene>
<dbReference type="RefSeq" id="WP_252838946.1">
    <property type="nucleotide sequence ID" value="NZ_JAJJVQ010000011.1"/>
</dbReference>